<dbReference type="Pfam" id="PF03372">
    <property type="entry name" value="Exo_endo_phos"/>
    <property type="match status" value="1"/>
</dbReference>
<comment type="similarity">
    <text evidence="1">Belongs to the DNA repair enzymes AP/ExoA family.</text>
</comment>
<dbReference type="Gene3D" id="3.60.10.10">
    <property type="entry name" value="Endonuclease/exonuclease/phosphatase"/>
    <property type="match status" value="1"/>
</dbReference>
<evidence type="ECO:0000259" key="8">
    <source>
        <dbReference type="Pfam" id="PF03372"/>
    </source>
</evidence>
<dbReference type="STRING" id="576137.A0A1L7XLX8"/>
<dbReference type="GO" id="GO:0003906">
    <property type="term" value="F:DNA-(apurinic or apyrimidinic site) endonuclease activity"/>
    <property type="evidence" value="ECO:0007669"/>
    <property type="project" value="TreeGrafter"/>
</dbReference>
<feature type="binding site" evidence="6">
    <location>
        <position position="331"/>
    </location>
    <ligand>
        <name>Mg(2+)</name>
        <dbReference type="ChEBI" id="CHEBI:18420"/>
        <label>1</label>
    </ligand>
</feature>
<dbReference type="InterPro" id="IPR004808">
    <property type="entry name" value="AP_endonuc_1"/>
</dbReference>
<feature type="binding site" evidence="6">
    <location>
        <position position="84"/>
    </location>
    <ligand>
        <name>Mg(2+)</name>
        <dbReference type="ChEBI" id="CHEBI:18420"/>
        <label>1</label>
    </ligand>
</feature>
<evidence type="ECO:0000256" key="2">
    <source>
        <dbReference type="ARBA" id="ARBA00022723"/>
    </source>
</evidence>
<feature type="binding site" evidence="6">
    <location>
        <position position="228"/>
    </location>
    <ligand>
        <name>Mg(2+)</name>
        <dbReference type="ChEBI" id="CHEBI:18420"/>
        <label>1</label>
    </ligand>
</feature>
<feature type="site" description="Transition state stabilizer" evidence="7">
    <location>
        <position position="230"/>
    </location>
</feature>
<dbReference type="GO" id="GO:0008311">
    <property type="term" value="F:double-stranded DNA 3'-5' DNA exonuclease activity"/>
    <property type="evidence" value="ECO:0007669"/>
    <property type="project" value="TreeGrafter"/>
</dbReference>
<dbReference type="OrthoDB" id="498125at2759"/>
<dbReference type="PROSITE" id="PS51435">
    <property type="entry name" value="AP_NUCLEASE_F1_4"/>
    <property type="match status" value="1"/>
</dbReference>
<evidence type="ECO:0000313" key="9">
    <source>
        <dbReference type="EMBL" id="CZR66060.1"/>
    </source>
</evidence>
<organism evidence="9 10">
    <name type="scientific">Phialocephala subalpina</name>
    <dbReference type="NCBI Taxonomy" id="576137"/>
    <lineage>
        <taxon>Eukaryota</taxon>
        <taxon>Fungi</taxon>
        <taxon>Dikarya</taxon>
        <taxon>Ascomycota</taxon>
        <taxon>Pezizomycotina</taxon>
        <taxon>Leotiomycetes</taxon>
        <taxon>Helotiales</taxon>
        <taxon>Mollisiaceae</taxon>
        <taxon>Phialocephala</taxon>
        <taxon>Phialocephala fortinii species complex</taxon>
    </lineage>
</organism>
<accession>A0A1L7XLX8</accession>
<keyword evidence="3" id="KW-0378">Hydrolase</keyword>
<feature type="binding site" evidence="6">
    <location>
        <position position="230"/>
    </location>
    <ligand>
        <name>Mg(2+)</name>
        <dbReference type="ChEBI" id="CHEBI:18420"/>
        <label>1</label>
    </ligand>
</feature>
<gene>
    <name evidence="9" type="ORF">PAC_15961</name>
</gene>
<name>A0A1L7XLX8_9HELO</name>
<keyword evidence="2 6" id="KW-0479">Metal-binding</keyword>
<keyword evidence="6" id="KW-0464">Manganese</keyword>
<dbReference type="SUPFAM" id="SSF56219">
    <property type="entry name" value="DNase I-like"/>
    <property type="match status" value="1"/>
</dbReference>
<dbReference type="EMBL" id="FJOG01000034">
    <property type="protein sequence ID" value="CZR66060.1"/>
    <property type="molecule type" value="Genomic_DNA"/>
</dbReference>
<feature type="active site" description="Proton acceptor" evidence="5">
    <location>
        <position position="332"/>
    </location>
</feature>
<dbReference type="AlphaFoldDB" id="A0A1L7XLX8"/>
<dbReference type="Proteomes" id="UP000184330">
    <property type="component" value="Unassembled WGS sequence"/>
</dbReference>
<dbReference type="GO" id="GO:0005634">
    <property type="term" value="C:nucleus"/>
    <property type="evidence" value="ECO:0007669"/>
    <property type="project" value="TreeGrafter"/>
</dbReference>
<evidence type="ECO:0000256" key="7">
    <source>
        <dbReference type="PIRSR" id="PIRSR604808-3"/>
    </source>
</evidence>
<feature type="active site" description="Proton donor/acceptor" evidence="5">
    <location>
        <position position="228"/>
    </location>
</feature>
<keyword evidence="4 6" id="KW-0460">Magnesium</keyword>
<sequence length="357" mass="39986">MSIVSQEHKTTKYAVRLEDAFQILSWNVNGITHLLPKTQKSIKAFFSPPSPQGEDESEAEDSKAVPLRNFLRRHNWPHFLGLQEVKISPKDEATRRAVEKAANSDGGPAYRAYFSLPRDKYNATGWGGKVHGVCTLLREDIAELAGQRTREVDWDLEGRVLVTEIPAFQNLVIINGYWVNGTMNPYRSPETGAVVGTRHDRKRQFHSLMLEEAKSYQARGWEVVLVGDMNIARTPLDGYPGIRLGADHVKNRADFNRKFFEDDDNGMRAIDSWRWIHGNKRGYSYHGESVEDWGSSCDRVDLGMVTRGLVDKKALVGADIYESVAERGGSDHVPISVVLSTTKIATDTATGKEEGTP</sequence>
<dbReference type="PANTHER" id="PTHR22748:SF14">
    <property type="entry name" value="ENDONUCLEASE_EXONUCLEASE_PHOSPHATASE DOMAIN-CONTAINING PROTEIN"/>
    <property type="match status" value="1"/>
</dbReference>
<proteinExistence type="inferred from homology"/>
<feature type="binding site" evidence="6">
    <location>
        <position position="332"/>
    </location>
    <ligand>
        <name>Mg(2+)</name>
        <dbReference type="ChEBI" id="CHEBI:18420"/>
        <label>1</label>
    </ligand>
</feature>
<dbReference type="PANTHER" id="PTHR22748">
    <property type="entry name" value="AP ENDONUCLEASE"/>
    <property type="match status" value="1"/>
</dbReference>
<feature type="site" description="Interaction with DNA substrate" evidence="7">
    <location>
        <position position="332"/>
    </location>
</feature>
<dbReference type="GO" id="GO:0046872">
    <property type="term" value="F:metal ion binding"/>
    <property type="evidence" value="ECO:0007669"/>
    <property type="project" value="UniProtKB-KW"/>
</dbReference>
<evidence type="ECO:0000313" key="10">
    <source>
        <dbReference type="Proteomes" id="UP000184330"/>
    </source>
</evidence>
<feature type="binding site" evidence="6">
    <location>
        <position position="27"/>
    </location>
    <ligand>
        <name>Mg(2+)</name>
        <dbReference type="ChEBI" id="CHEBI:18420"/>
        <label>1</label>
    </ligand>
</feature>
<evidence type="ECO:0000256" key="5">
    <source>
        <dbReference type="PIRSR" id="PIRSR604808-1"/>
    </source>
</evidence>
<dbReference type="InterPro" id="IPR005135">
    <property type="entry name" value="Endo/exonuclease/phosphatase"/>
</dbReference>
<comment type="cofactor">
    <cofactor evidence="6">
        <name>Mg(2+)</name>
        <dbReference type="ChEBI" id="CHEBI:18420"/>
    </cofactor>
    <cofactor evidence="6">
        <name>Mn(2+)</name>
        <dbReference type="ChEBI" id="CHEBI:29035"/>
    </cofactor>
    <text evidence="6">Probably binds two magnesium or manganese ions per subunit.</text>
</comment>
<evidence type="ECO:0000256" key="6">
    <source>
        <dbReference type="PIRSR" id="PIRSR604808-2"/>
    </source>
</evidence>
<feature type="active site" evidence="5">
    <location>
        <position position="177"/>
    </location>
</feature>
<dbReference type="InterPro" id="IPR036691">
    <property type="entry name" value="Endo/exonu/phosph_ase_sf"/>
</dbReference>
<evidence type="ECO:0000256" key="3">
    <source>
        <dbReference type="ARBA" id="ARBA00022801"/>
    </source>
</evidence>
<dbReference type="GO" id="GO:0008081">
    <property type="term" value="F:phosphoric diester hydrolase activity"/>
    <property type="evidence" value="ECO:0007669"/>
    <property type="project" value="TreeGrafter"/>
</dbReference>
<keyword evidence="10" id="KW-1185">Reference proteome</keyword>
<protein>
    <recommendedName>
        <fullName evidence="8">Endonuclease/exonuclease/phosphatase domain-containing protein</fullName>
    </recommendedName>
</protein>
<dbReference type="GO" id="GO:0006284">
    <property type="term" value="P:base-excision repair"/>
    <property type="evidence" value="ECO:0007669"/>
    <property type="project" value="TreeGrafter"/>
</dbReference>
<evidence type="ECO:0000256" key="1">
    <source>
        <dbReference type="ARBA" id="ARBA00007092"/>
    </source>
</evidence>
<evidence type="ECO:0000256" key="4">
    <source>
        <dbReference type="ARBA" id="ARBA00022842"/>
    </source>
</evidence>
<feature type="site" description="Important for catalytic activity" evidence="7">
    <location>
        <position position="301"/>
    </location>
</feature>
<reference evidence="9 10" key="1">
    <citation type="submission" date="2016-03" db="EMBL/GenBank/DDBJ databases">
        <authorList>
            <person name="Ploux O."/>
        </authorList>
    </citation>
    <scope>NUCLEOTIDE SEQUENCE [LARGE SCALE GENOMIC DNA]</scope>
    <source>
        <strain evidence="9 10">UAMH 11012</strain>
    </source>
</reference>
<feature type="domain" description="Endonuclease/exonuclease/phosphatase" evidence="8">
    <location>
        <begin position="24"/>
        <end position="300"/>
    </location>
</feature>